<evidence type="ECO:0000313" key="3">
    <source>
        <dbReference type="Proteomes" id="UP000321436"/>
    </source>
</evidence>
<dbReference type="OrthoDB" id="7054664at2"/>
<name>A0A512RPJ9_9BACT</name>
<feature type="signal peptide" evidence="1">
    <location>
        <begin position="1"/>
        <end position="21"/>
    </location>
</feature>
<sequence length="228" mass="26354">MKYPLTVFLLICFLHSFGQFAIVSDADGFLNVRADGQQNSKVIDKLENGHLIYCFEKKGNWTNIDYTKAAKELNGYVYQDRYKLIADFPEIPITKESENKIVLKKEDIAITISQSAFDKRKHKFTYIKDYPDQIELIDNQRYWGTDGGMPTRQFEKIEIRTGQKTLELPKSALDGLYEPGIYNAVVNYDKVSDTFYIQMMNSDGAGGYLVLWRVEKGVYKDRLVVYGF</sequence>
<gene>
    <name evidence="2" type="ORF">CCY01nite_38790</name>
</gene>
<evidence type="ECO:0000313" key="2">
    <source>
        <dbReference type="EMBL" id="GEP97619.1"/>
    </source>
</evidence>
<dbReference type="AlphaFoldDB" id="A0A512RPJ9"/>
<accession>A0A512RPJ9</accession>
<dbReference type="Proteomes" id="UP000321436">
    <property type="component" value="Unassembled WGS sequence"/>
</dbReference>
<keyword evidence="1" id="KW-0732">Signal</keyword>
<protein>
    <recommendedName>
        <fullName evidence="4">SH3b domain-containing protein</fullName>
    </recommendedName>
</protein>
<feature type="chain" id="PRO_5021747677" description="SH3b domain-containing protein" evidence="1">
    <location>
        <begin position="22"/>
        <end position="228"/>
    </location>
</feature>
<keyword evidence="3" id="KW-1185">Reference proteome</keyword>
<dbReference type="Gene3D" id="2.30.30.40">
    <property type="entry name" value="SH3 Domains"/>
    <property type="match status" value="1"/>
</dbReference>
<comment type="caution">
    <text evidence="2">The sequence shown here is derived from an EMBL/GenBank/DDBJ whole genome shotgun (WGS) entry which is preliminary data.</text>
</comment>
<evidence type="ECO:0008006" key="4">
    <source>
        <dbReference type="Google" id="ProtNLM"/>
    </source>
</evidence>
<dbReference type="RefSeq" id="WP_146865379.1">
    <property type="nucleotide sequence ID" value="NZ_BKAU01000005.1"/>
</dbReference>
<evidence type="ECO:0000256" key="1">
    <source>
        <dbReference type="SAM" id="SignalP"/>
    </source>
</evidence>
<dbReference type="EMBL" id="BKAU01000005">
    <property type="protein sequence ID" value="GEP97619.1"/>
    <property type="molecule type" value="Genomic_DNA"/>
</dbReference>
<proteinExistence type="predicted"/>
<reference evidence="2 3" key="1">
    <citation type="submission" date="2019-07" db="EMBL/GenBank/DDBJ databases">
        <title>Whole genome shotgun sequence of Chitinophaga cymbidii NBRC 109752.</title>
        <authorList>
            <person name="Hosoyama A."/>
            <person name="Uohara A."/>
            <person name="Ohji S."/>
            <person name="Ichikawa N."/>
        </authorList>
    </citation>
    <scope>NUCLEOTIDE SEQUENCE [LARGE SCALE GENOMIC DNA]</scope>
    <source>
        <strain evidence="2 3">NBRC 109752</strain>
    </source>
</reference>
<organism evidence="2 3">
    <name type="scientific">Chitinophaga cymbidii</name>
    <dbReference type="NCBI Taxonomy" id="1096750"/>
    <lineage>
        <taxon>Bacteria</taxon>
        <taxon>Pseudomonadati</taxon>
        <taxon>Bacteroidota</taxon>
        <taxon>Chitinophagia</taxon>
        <taxon>Chitinophagales</taxon>
        <taxon>Chitinophagaceae</taxon>
        <taxon>Chitinophaga</taxon>
    </lineage>
</organism>